<dbReference type="Proteomes" id="UP000321532">
    <property type="component" value="Unassembled WGS sequence"/>
</dbReference>
<dbReference type="SUPFAM" id="SSF52172">
    <property type="entry name" value="CheY-like"/>
    <property type="match status" value="1"/>
</dbReference>
<name>A0A512B0W7_9BACT</name>
<comment type="subcellular location">
    <subcellularLocation>
        <location evidence="1">Membrane</location>
    </subcellularLocation>
</comment>
<evidence type="ECO:0008006" key="14">
    <source>
        <dbReference type="Google" id="ProtNLM"/>
    </source>
</evidence>
<feature type="domain" description="Guanylate cyclase" evidence="11">
    <location>
        <begin position="224"/>
        <end position="355"/>
    </location>
</feature>
<gene>
    <name evidence="12" type="ORF">AAE02nite_32690</name>
</gene>
<dbReference type="PROSITE" id="PS50110">
    <property type="entry name" value="RESPONSE_REGULATORY"/>
    <property type="match status" value="1"/>
</dbReference>
<dbReference type="GO" id="GO:0016020">
    <property type="term" value="C:membrane"/>
    <property type="evidence" value="ECO:0007669"/>
    <property type="project" value="UniProtKB-SubCell"/>
</dbReference>
<reference evidence="12 13" key="1">
    <citation type="submission" date="2019-07" db="EMBL/GenBank/DDBJ databases">
        <title>Whole genome shotgun sequence of Adhaeribacter aerolatus NBRC 106133.</title>
        <authorList>
            <person name="Hosoyama A."/>
            <person name="Uohara A."/>
            <person name="Ohji S."/>
            <person name="Ichikawa N."/>
        </authorList>
    </citation>
    <scope>NUCLEOTIDE SEQUENCE [LARGE SCALE GENOMIC DNA]</scope>
    <source>
        <strain evidence="12 13">NBRC 106133</strain>
    </source>
</reference>
<dbReference type="Gene3D" id="3.30.70.1230">
    <property type="entry name" value="Nucleotide cyclase"/>
    <property type="match status" value="1"/>
</dbReference>
<dbReference type="InterPro" id="IPR011006">
    <property type="entry name" value="CheY-like_superfamily"/>
</dbReference>
<evidence type="ECO:0000256" key="7">
    <source>
        <dbReference type="PROSITE-ProRule" id="PRU00169"/>
    </source>
</evidence>
<dbReference type="Pfam" id="PF00211">
    <property type="entry name" value="Guanylate_cyc"/>
    <property type="match status" value="1"/>
</dbReference>
<keyword evidence="4" id="KW-1133">Transmembrane helix</keyword>
<feature type="domain" description="Response regulatory" evidence="10">
    <location>
        <begin position="39"/>
        <end position="152"/>
    </location>
</feature>
<dbReference type="GO" id="GO:0000166">
    <property type="term" value="F:nucleotide binding"/>
    <property type="evidence" value="ECO:0007669"/>
    <property type="project" value="UniProtKB-KW"/>
</dbReference>
<keyword evidence="13" id="KW-1185">Reference proteome</keyword>
<dbReference type="Gene3D" id="3.40.50.2300">
    <property type="match status" value="1"/>
</dbReference>
<evidence type="ECO:0000259" key="11">
    <source>
        <dbReference type="PROSITE" id="PS50125"/>
    </source>
</evidence>
<evidence type="ECO:0000313" key="12">
    <source>
        <dbReference type="EMBL" id="GEO05605.1"/>
    </source>
</evidence>
<feature type="coiled-coil region" evidence="9">
    <location>
        <begin position="154"/>
        <end position="185"/>
    </location>
</feature>
<keyword evidence="2" id="KW-0812">Transmembrane</keyword>
<proteinExistence type="inferred from homology"/>
<dbReference type="CDD" id="cd07302">
    <property type="entry name" value="CHD"/>
    <property type="match status" value="1"/>
</dbReference>
<dbReference type="InterPro" id="IPR018297">
    <property type="entry name" value="A/G_cyclase_CS"/>
</dbReference>
<dbReference type="InterPro" id="IPR029787">
    <property type="entry name" value="Nucleotide_cyclase"/>
</dbReference>
<dbReference type="CDD" id="cd17569">
    <property type="entry name" value="REC_HupR-like"/>
    <property type="match status" value="1"/>
</dbReference>
<dbReference type="SMART" id="SM00448">
    <property type="entry name" value="REC"/>
    <property type="match status" value="1"/>
</dbReference>
<sequence>MLELAQILVLLPVNVTRKMENLTLEQPVLTSLDNSDKPEILYIDDEEDNLLVFKSAFRRHYKVHTAISGEEGLAILQEKDVSLVITDQRMPRMTGVQFLQNLPEEKDLIRMILTGYSDMESIIEAINTGKVYRYIVKPWDKEELKITMDNAIEAFRLRRANKQLIQELKDANEDLEQKVVDRTLEVNLQKIEVEKLLLNILPAEVAHELKEKGVATPRYYESVSVLFTDFIGFTKIAEGLSPQKLVAELNDCFMAFDAIIEKHNLEKIKTIGDAYMCAGGIPVPSQSHAVDAILAGLEIQAYIRDLNENRLANGQAPWDLRIGIHTGPVVAGVVGRKKFAYDIWGDTVNIASRMESSGESGRVNISDATFAMVKDWFQCLYRGKVSAKNKGDVDMYFVDKEFVS</sequence>
<dbReference type="GO" id="GO:0004016">
    <property type="term" value="F:adenylate cyclase activity"/>
    <property type="evidence" value="ECO:0007669"/>
    <property type="project" value="UniProtKB-ARBA"/>
</dbReference>
<evidence type="ECO:0000313" key="13">
    <source>
        <dbReference type="Proteomes" id="UP000321532"/>
    </source>
</evidence>
<evidence type="ECO:0000256" key="4">
    <source>
        <dbReference type="ARBA" id="ARBA00022989"/>
    </source>
</evidence>
<evidence type="ECO:0000256" key="3">
    <source>
        <dbReference type="ARBA" id="ARBA00022741"/>
    </source>
</evidence>
<organism evidence="12 13">
    <name type="scientific">Adhaeribacter aerolatus</name>
    <dbReference type="NCBI Taxonomy" id="670289"/>
    <lineage>
        <taxon>Bacteria</taxon>
        <taxon>Pseudomonadati</taxon>
        <taxon>Bacteroidota</taxon>
        <taxon>Cytophagia</taxon>
        <taxon>Cytophagales</taxon>
        <taxon>Hymenobacteraceae</taxon>
        <taxon>Adhaeribacter</taxon>
    </lineage>
</organism>
<evidence type="ECO:0000256" key="9">
    <source>
        <dbReference type="SAM" id="Coils"/>
    </source>
</evidence>
<dbReference type="PANTHER" id="PTHR11920:SF335">
    <property type="entry name" value="GUANYLATE CYCLASE"/>
    <property type="match status" value="1"/>
</dbReference>
<evidence type="ECO:0000256" key="6">
    <source>
        <dbReference type="ARBA" id="ARBA00023239"/>
    </source>
</evidence>
<dbReference type="PANTHER" id="PTHR11920">
    <property type="entry name" value="GUANYLYL CYCLASE"/>
    <property type="match status" value="1"/>
</dbReference>
<dbReference type="PROSITE" id="PS50125">
    <property type="entry name" value="GUANYLATE_CYCLASE_2"/>
    <property type="match status" value="1"/>
</dbReference>
<dbReference type="InterPro" id="IPR001789">
    <property type="entry name" value="Sig_transdc_resp-reg_receiver"/>
</dbReference>
<accession>A0A512B0W7</accession>
<feature type="modified residue" description="4-aspartylphosphate" evidence="7">
    <location>
        <position position="87"/>
    </location>
</feature>
<evidence type="ECO:0000259" key="10">
    <source>
        <dbReference type="PROSITE" id="PS50110"/>
    </source>
</evidence>
<comment type="similarity">
    <text evidence="8">Belongs to the adenylyl cyclase class-4/guanylyl cyclase family.</text>
</comment>
<dbReference type="GO" id="GO:0000160">
    <property type="term" value="P:phosphorelay signal transduction system"/>
    <property type="evidence" value="ECO:0007669"/>
    <property type="project" value="InterPro"/>
</dbReference>
<comment type="caution">
    <text evidence="12">The sequence shown here is derived from an EMBL/GenBank/DDBJ whole genome shotgun (WGS) entry which is preliminary data.</text>
</comment>
<dbReference type="SMART" id="SM00044">
    <property type="entry name" value="CYCc"/>
    <property type="match status" value="1"/>
</dbReference>
<dbReference type="PROSITE" id="PS00452">
    <property type="entry name" value="GUANYLATE_CYCLASE_1"/>
    <property type="match status" value="1"/>
</dbReference>
<keyword evidence="5" id="KW-0472">Membrane</keyword>
<keyword evidence="6 8" id="KW-0456">Lyase</keyword>
<dbReference type="InterPro" id="IPR050401">
    <property type="entry name" value="Cyclic_nucleotide_synthase"/>
</dbReference>
<dbReference type="SUPFAM" id="SSF55073">
    <property type="entry name" value="Nucleotide cyclase"/>
    <property type="match status" value="1"/>
</dbReference>
<dbReference type="EMBL" id="BJYS01000025">
    <property type="protein sequence ID" value="GEO05605.1"/>
    <property type="molecule type" value="Genomic_DNA"/>
</dbReference>
<dbReference type="GO" id="GO:0009190">
    <property type="term" value="P:cyclic nucleotide biosynthetic process"/>
    <property type="evidence" value="ECO:0007669"/>
    <property type="project" value="InterPro"/>
</dbReference>
<keyword evidence="9" id="KW-0175">Coiled coil</keyword>
<evidence type="ECO:0000256" key="8">
    <source>
        <dbReference type="RuleBase" id="RU000405"/>
    </source>
</evidence>
<protein>
    <recommendedName>
        <fullName evidence="14">Guanylate cyclase</fullName>
    </recommendedName>
</protein>
<keyword evidence="7" id="KW-0597">Phosphoprotein</keyword>
<dbReference type="InterPro" id="IPR001054">
    <property type="entry name" value="A/G_cyclase"/>
</dbReference>
<dbReference type="AlphaFoldDB" id="A0A512B0W7"/>
<evidence type="ECO:0000256" key="5">
    <source>
        <dbReference type="ARBA" id="ARBA00023136"/>
    </source>
</evidence>
<dbReference type="Pfam" id="PF00072">
    <property type="entry name" value="Response_reg"/>
    <property type="match status" value="1"/>
</dbReference>
<keyword evidence="3" id="KW-0547">Nucleotide-binding</keyword>
<evidence type="ECO:0000256" key="1">
    <source>
        <dbReference type="ARBA" id="ARBA00004370"/>
    </source>
</evidence>
<evidence type="ECO:0000256" key="2">
    <source>
        <dbReference type="ARBA" id="ARBA00022692"/>
    </source>
</evidence>